<evidence type="ECO:0000313" key="2">
    <source>
        <dbReference type="Proteomes" id="UP001627154"/>
    </source>
</evidence>
<dbReference type="Proteomes" id="UP001627154">
    <property type="component" value="Unassembled WGS sequence"/>
</dbReference>
<evidence type="ECO:0008006" key="3">
    <source>
        <dbReference type="Google" id="ProtNLM"/>
    </source>
</evidence>
<proteinExistence type="predicted"/>
<name>A0ABD2VX91_9HYME</name>
<sequence>MDSARVLACLYLHDIARERRLPIEVYGLQRIGIKTPSQPLPPATTQRFQELELADPEPHKPRPVDAILGADVYNKILLPGLIRHGGIIAQCTIFGWILTGRITHNVHVSSSSVHHYNARVSKSAVPRPHRARSEILGA</sequence>
<dbReference type="EMBL" id="JBJJXI010000158">
    <property type="protein sequence ID" value="KAL3385340.1"/>
    <property type="molecule type" value="Genomic_DNA"/>
</dbReference>
<evidence type="ECO:0000313" key="1">
    <source>
        <dbReference type="EMBL" id="KAL3385340.1"/>
    </source>
</evidence>
<protein>
    <recommendedName>
        <fullName evidence="3">Peptidase aspartic putative domain-containing protein</fullName>
    </recommendedName>
</protein>
<keyword evidence="2" id="KW-1185">Reference proteome</keyword>
<organism evidence="1 2">
    <name type="scientific">Trichogramma kaykai</name>
    <dbReference type="NCBI Taxonomy" id="54128"/>
    <lineage>
        <taxon>Eukaryota</taxon>
        <taxon>Metazoa</taxon>
        <taxon>Ecdysozoa</taxon>
        <taxon>Arthropoda</taxon>
        <taxon>Hexapoda</taxon>
        <taxon>Insecta</taxon>
        <taxon>Pterygota</taxon>
        <taxon>Neoptera</taxon>
        <taxon>Endopterygota</taxon>
        <taxon>Hymenoptera</taxon>
        <taxon>Apocrita</taxon>
        <taxon>Proctotrupomorpha</taxon>
        <taxon>Chalcidoidea</taxon>
        <taxon>Trichogrammatidae</taxon>
        <taxon>Trichogramma</taxon>
    </lineage>
</organism>
<gene>
    <name evidence="1" type="ORF">TKK_019115</name>
</gene>
<dbReference type="AlphaFoldDB" id="A0ABD2VX91"/>
<accession>A0ABD2VX91</accession>
<comment type="caution">
    <text evidence="1">The sequence shown here is derived from an EMBL/GenBank/DDBJ whole genome shotgun (WGS) entry which is preliminary data.</text>
</comment>
<reference evidence="1 2" key="1">
    <citation type="journal article" date="2024" name="bioRxiv">
        <title>A reference genome for Trichogramma kaykai: A tiny desert-dwelling parasitoid wasp with competing sex-ratio distorters.</title>
        <authorList>
            <person name="Culotta J."/>
            <person name="Lindsey A.R."/>
        </authorList>
    </citation>
    <scope>NUCLEOTIDE SEQUENCE [LARGE SCALE GENOMIC DNA]</scope>
    <source>
        <strain evidence="1 2">KSX58</strain>
    </source>
</reference>